<evidence type="ECO:0000313" key="1">
    <source>
        <dbReference type="EMBL" id="BAK13744.1"/>
    </source>
</evidence>
<protein>
    <submittedName>
        <fullName evidence="1">Uncharacterized protein</fullName>
    </submittedName>
</protein>
<evidence type="ECO:0000313" key="2">
    <source>
        <dbReference type="Proteomes" id="UP000006690"/>
    </source>
</evidence>
<dbReference type="EMBL" id="AP012032">
    <property type="protein sequence ID" value="BAK13744.1"/>
    <property type="molecule type" value="Genomic_DNA"/>
</dbReference>
<dbReference type="KEGG" id="paj:PAJ_3665"/>
<sequence length="157" mass="18308">MEDINDFIRELKDLEGVNWIANELDETLSQGVLMSADDADKELSYNRVFELSPFEELPAKERKKRTKYETTRPFTEEEKIDVIKNAFRVVFLDLPAVREAAMNNLRDFDNNIKTIVFSNSSEESSTKVEKHSIDIDDVEKELIRYSELHSAFIKELN</sequence>
<dbReference type="HOGENOM" id="CLU_1676145_0_0_6"/>
<accession>A0A0H3L3C6</accession>
<gene>
    <name evidence="1" type="ordered locus">PAJ_3665</name>
</gene>
<dbReference type="OrthoDB" id="9940914at2"/>
<proteinExistence type="predicted"/>
<reference evidence="2" key="1">
    <citation type="journal article" date="2012" name="Appl. Microbiol. Biotechnol.">
        <title>The complete genome sequence of Pantoea ananatis AJ13355, an organism with great biotechnological potential.</title>
        <authorList>
            <person name="Hara Y."/>
            <person name="Kadotani N."/>
            <person name="Izui H."/>
            <person name="Katashkina J.I."/>
            <person name="Kuvaeva T.M."/>
            <person name="Andreeva I.G."/>
            <person name="Golubeva L.I."/>
            <person name="Malko D.B."/>
            <person name="Makeev V.J."/>
            <person name="Mashko S.V."/>
            <person name="Kozlov Y.I."/>
        </authorList>
    </citation>
    <scope>NUCLEOTIDE SEQUENCE [LARGE SCALE GENOMIC DNA]</scope>
    <source>
        <strain evidence="2">AJ13355</strain>
    </source>
</reference>
<name>A0A0H3L3C6_PANAA</name>
<organism evidence="1 2">
    <name type="scientific">Pantoea ananatis (strain AJ13355)</name>
    <dbReference type="NCBI Taxonomy" id="932677"/>
    <lineage>
        <taxon>Bacteria</taxon>
        <taxon>Pseudomonadati</taxon>
        <taxon>Pseudomonadota</taxon>
        <taxon>Gammaproteobacteria</taxon>
        <taxon>Enterobacterales</taxon>
        <taxon>Erwiniaceae</taxon>
        <taxon>Pantoea</taxon>
    </lineage>
</organism>
<dbReference type="AlphaFoldDB" id="A0A0H3L3C6"/>
<dbReference type="RefSeq" id="WP_014595202.1">
    <property type="nucleotide sequence ID" value="NC_017531.2"/>
</dbReference>
<dbReference type="Proteomes" id="UP000006690">
    <property type="component" value="Chromosome"/>
</dbReference>